<feature type="transmembrane region" description="Helical" evidence="7">
    <location>
        <begin position="761"/>
        <end position="785"/>
    </location>
</feature>
<name>A0ABV3GCG4_MICGL</name>
<dbReference type="PANTHER" id="PTHR30572:SF4">
    <property type="entry name" value="ABC TRANSPORTER PERMEASE YTRF"/>
    <property type="match status" value="1"/>
</dbReference>
<evidence type="ECO:0000256" key="2">
    <source>
        <dbReference type="ARBA" id="ARBA00022475"/>
    </source>
</evidence>
<dbReference type="PANTHER" id="PTHR30572">
    <property type="entry name" value="MEMBRANE COMPONENT OF TRANSPORTER-RELATED"/>
    <property type="match status" value="1"/>
</dbReference>
<dbReference type="Pfam" id="PF02687">
    <property type="entry name" value="FtsX"/>
    <property type="match status" value="1"/>
</dbReference>
<keyword evidence="3 7" id="KW-0812">Transmembrane</keyword>
<organism evidence="9 10">
    <name type="scientific">Microtetraspora glauca</name>
    <dbReference type="NCBI Taxonomy" id="1996"/>
    <lineage>
        <taxon>Bacteria</taxon>
        <taxon>Bacillati</taxon>
        <taxon>Actinomycetota</taxon>
        <taxon>Actinomycetes</taxon>
        <taxon>Streptosporangiales</taxon>
        <taxon>Streptosporangiaceae</taxon>
        <taxon>Microtetraspora</taxon>
    </lineage>
</organism>
<evidence type="ECO:0000256" key="3">
    <source>
        <dbReference type="ARBA" id="ARBA00022692"/>
    </source>
</evidence>
<feature type="transmembrane region" description="Helical" evidence="7">
    <location>
        <begin position="427"/>
        <end position="444"/>
    </location>
</feature>
<comment type="subcellular location">
    <subcellularLocation>
        <location evidence="1">Cell membrane</location>
        <topology evidence="1">Multi-pass membrane protein</topology>
    </subcellularLocation>
</comment>
<feature type="transmembrane region" description="Helical" evidence="7">
    <location>
        <begin position="718"/>
        <end position="740"/>
    </location>
</feature>
<evidence type="ECO:0000256" key="5">
    <source>
        <dbReference type="ARBA" id="ARBA00023136"/>
    </source>
</evidence>
<feature type="transmembrane region" description="Helical" evidence="7">
    <location>
        <begin position="811"/>
        <end position="832"/>
    </location>
</feature>
<feature type="transmembrane region" description="Helical" evidence="7">
    <location>
        <begin position="349"/>
        <end position="374"/>
    </location>
</feature>
<dbReference type="InterPro" id="IPR050250">
    <property type="entry name" value="Macrolide_Exporter_MacB"/>
</dbReference>
<sequence>MIRLLTAHRGTAALLALLALTASLLVAGLPRALEASLDESAETLLRTSPPLTTTLTVNMNGAYNFDPPKNVEQVTRKDALWRSAMPPSVQGMLDGTARYGYLTNKMQITNGRHRYLYLAWVNDTDSRIRYVEGKAPGRSDAPKHFEVAFAAKPAAQFGIKIGDTVPFEGYQATVTGLYEPLDPDDAFWTVYNKGMSKVVEKQEPLADEPDHYITGLANGDALASGELDLGYSWVFQVNPAALTARNAREVLAGVVEAGDKVPSARQGTSVTTGISTQGQGGVSLATGLDQLIAEFLDRLSTTRALMAVLLGGLAVACLGTIALAVRLLGARMHGSLSLMRARGASLRRITAIGGGVTALAVVPAALAGAGLSFLVRGPSLPMLLAGPVALAVAAVAYACAEAARDHRQPLNERRDDIVARKPSPKRIALEILVVLLGAGGVQLLRTRGLGDDPFLMLVPALLTVAAALVALRLYPFPLRLLLRLAARRRDAAPYLGLAMAARAATGATLPVLTLLPALAISAYGAVAADGLGTAQRLAAWQRVGAEIRVERQQGIPADLIERIRRTSGVKEVVPAAIGQSVAEVGFRGRDAAVVAVDLNAYRRLVAGSPLDIPRPPAGGALVSPDVAAMSSFDIGWPERMTVRPQGKITSLPGVGSPDLALVVVPAMPQHTNTLLISGDPAAVKAAVPAGTVVRTMEDELAQIAAAPLTSSLMTGLRVVTLALAAYTLVAVAIMLISGAAERARALRLLTAIGLTGRQARVMAVLEVGPVLVLAGFAGLALGLGLPTLLGKGIDLSAYAGLRFGDYPIDPVMPALLAGGIALVALAGIYLGGSRAKSR</sequence>
<keyword evidence="2" id="KW-1003">Cell membrane</keyword>
<dbReference type="RefSeq" id="WP_358132248.1">
    <property type="nucleotide sequence ID" value="NZ_JBFALK010000005.1"/>
</dbReference>
<comment type="similarity">
    <text evidence="6">Belongs to the ABC-4 integral membrane protein family.</text>
</comment>
<evidence type="ECO:0000313" key="9">
    <source>
        <dbReference type="EMBL" id="MEV0969334.1"/>
    </source>
</evidence>
<feature type="transmembrane region" description="Helical" evidence="7">
    <location>
        <begin position="380"/>
        <end position="400"/>
    </location>
</feature>
<gene>
    <name evidence="9" type="ORF">AB0I59_11925</name>
</gene>
<evidence type="ECO:0000259" key="8">
    <source>
        <dbReference type="Pfam" id="PF02687"/>
    </source>
</evidence>
<feature type="transmembrane region" description="Helical" evidence="7">
    <location>
        <begin position="456"/>
        <end position="474"/>
    </location>
</feature>
<evidence type="ECO:0000313" key="10">
    <source>
        <dbReference type="Proteomes" id="UP001551675"/>
    </source>
</evidence>
<accession>A0ABV3GCG4</accession>
<keyword evidence="4 7" id="KW-1133">Transmembrane helix</keyword>
<reference evidence="9 10" key="1">
    <citation type="submission" date="2024-06" db="EMBL/GenBank/DDBJ databases">
        <title>The Natural Products Discovery Center: Release of the First 8490 Sequenced Strains for Exploring Actinobacteria Biosynthetic Diversity.</title>
        <authorList>
            <person name="Kalkreuter E."/>
            <person name="Kautsar S.A."/>
            <person name="Yang D."/>
            <person name="Bader C.D."/>
            <person name="Teijaro C.N."/>
            <person name="Fluegel L."/>
            <person name="Davis C.M."/>
            <person name="Simpson J.R."/>
            <person name="Lauterbach L."/>
            <person name="Steele A.D."/>
            <person name="Gui C."/>
            <person name="Meng S."/>
            <person name="Li G."/>
            <person name="Viehrig K."/>
            <person name="Ye F."/>
            <person name="Su P."/>
            <person name="Kiefer A.F."/>
            <person name="Nichols A."/>
            <person name="Cepeda A.J."/>
            <person name="Yan W."/>
            <person name="Fan B."/>
            <person name="Jiang Y."/>
            <person name="Adhikari A."/>
            <person name="Zheng C.-J."/>
            <person name="Schuster L."/>
            <person name="Cowan T.M."/>
            <person name="Smanski M.J."/>
            <person name="Chevrette M.G."/>
            <person name="De Carvalho L.P.S."/>
            <person name="Shen B."/>
        </authorList>
    </citation>
    <scope>NUCLEOTIDE SEQUENCE [LARGE SCALE GENOMIC DNA]</scope>
    <source>
        <strain evidence="9 10">NPDC050100</strain>
    </source>
</reference>
<evidence type="ECO:0000256" key="7">
    <source>
        <dbReference type="SAM" id="Phobius"/>
    </source>
</evidence>
<dbReference type="Proteomes" id="UP001551675">
    <property type="component" value="Unassembled WGS sequence"/>
</dbReference>
<dbReference type="EMBL" id="JBFALK010000005">
    <property type="protein sequence ID" value="MEV0969334.1"/>
    <property type="molecule type" value="Genomic_DNA"/>
</dbReference>
<feature type="domain" description="ABC3 transporter permease C-terminal" evidence="8">
    <location>
        <begin position="720"/>
        <end position="835"/>
    </location>
</feature>
<proteinExistence type="inferred from homology"/>
<feature type="transmembrane region" description="Helical" evidence="7">
    <location>
        <begin position="304"/>
        <end position="328"/>
    </location>
</feature>
<comment type="caution">
    <text evidence="9">The sequence shown here is derived from an EMBL/GenBank/DDBJ whole genome shotgun (WGS) entry which is preliminary data.</text>
</comment>
<evidence type="ECO:0000256" key="4">
    <source>
        <dbReference type="ARBA" id="ARBA00022989"/>
    </source>
</evidence>
<keyword evidence="5 7" id="KW-0472">Membrane</keyword>
<protein>
    <submittedName>
        <fullName evidence="9">FtsX-like permease family protein</fullName>
    </submittedName>
</protein>
<evidence type="ECO:0000256" key="1">
    <source>
        <dbReference type="ARBA" id="ARBA00004651"/>
    </source>
</evidence>
<evidence type="ECO:0000256" key="6">
    <source>
        <dbReference type="ARBA" id="ARBA00038076"/>
    </source>
</evidence>
<dbReference type="InterPro" id="IPR003838">
    <property type="entry name" value="ABC3_permease_C"/>
</dbReference>
<keyword evidence="10" id="KW-1185">Reference proteome</keyword>